<protein>
    <submittedName>
        <fullName evidence="1">Uncharacterized protein</fullName>
    </submittedName>
</protein>
<organism evidence="1 2">
    <name type="scientific">Linum trigynum</name>
    <dbReference type="NCBI Taxonomy" id="586398"/>
    <lineage>
        <taxon>Eukaryota</taxon>
        <taxon>Viridiplantae</taxon>
        <taxon>Streptophyta</taxon>
        <taxon>Embryophyta</taxon>
        <taxon>Tracheophyta</taxon>
        <taxon>Spermatophyta</taxon>
        <taxon>Magnoliopsida</taxon>
        <taxon>eudicotyledons</taxon>
        <taxon>Gunneridae</taxon>
        <taxon>Pentapetalae</taxon>
        <taxon>rosids</taxon>
        <taxon>fabids</taxon>
        <taxon>Malpighiales</taxon>
        <taxon>Linaceae</taxon>
        <taxon>Linum</taxon>
    </lineage>
</organism>
<evidence type="ECO:0000313" key="2">
    <source>
        <dbReference type="Proteomes" id="UP001497516"/>
    </source>
</evidence>
<sequence>MDVIIVEEYPPAESVICSLQNPKKMAFRRPKNYENVIRKLIGPNRCLMDLSSAENMINRLHYRWRIASA</sequence>
<reference evidence="1 2" key="1">
    <citation type="submission" date="2024-04" db="EMBL/GenBank/DDBJ databases">
        <authorList>
            <person name="Fracassetti M."/>
        </authorList>
    </citation>
    <scope>NUCLEOTIDE SEQUENCE [LARGE SCALE GENOMIC DNA]</scope>
</reference>
<dbReference type="Proteomes" id="UP001497516">
    <property type="component" value="Chromosome 9"/>
</dbReference>
<name>A0AAV2GX93_9ROSI</name>
<keyword evidence="2" id="KW-1185">Reference proteome</keyword>
<evidence type="ECO:0000313" key="1">
    <source>
        <dbReference type="EMBL" id="CAL1415017.1"/>
    </source>
</evidence>
<proteinExistence type="predicted"/>
<gene>
    <name evidence="1" type="ORF">LTRI10_LOCUS54145</name>
</gene>
<accession>A0AAV2GX93</accession>
<dbReference type="AlphaFoldDB" id="A0AAV2GX93"/>
<dbReference type="EMBL" id="OZ034822">
    <property type="protein sequence ID" value="CAL1415017.1"/>
    <property type="molecule type" value="Genomic_DNA"/>
</dbReference>